<evidence type="ECO:0000313" key="3">
    <source>
        <dbReference type="EMBL" id="EHQ08674.1"/>
    </source>
</evidence>
<gene>
    <name evidence="3" type="ORF">Lepil_4026</name>
</gene>
<protein>
    <submittedName>
        <fullName evidence="3">MORN repeat-containing protein</fullName>
    </submittedName>
</protein>
<keyword evidence="4" id="KW-1185">Reference proteome</keyword>
<accession>H2CC02</accession>
<evidence type="ECO:0000313" key="4">
    <source>
        <dbReference type="Proteomes" id="UP000005737"/>
    </source>
</evidence>
<reference evidence="3 4" key="1">
    <citation type="submission" date="2011-10" db="EMBL/GenBank/DDBJ databases">
        <title>The Improved High-Quality Draft genome of Leptonema illini DSM 21528.</title>
        <authorList>
            <consortium name="US DOE Joint Genome Institute (JGI-PGF)"/>
            <person name="Lucas S."/>
            <person name="Copeland A."/>
            <person name="Lapidus A."/>
            <person name="Glavina del Rio T."/>
            <person name="Dalin E."/>
            <person name="Tice H."/>
            <person name="Bruce D."/>
            <person name="Goodwin L."/>
            <person name="Pitluck S."/>
            <person name="Peters L."/>
            <person name="Mikhailova N."/>
            <person name="Held B."/>
            <person name="Kyrpides N."/>
            <person name="Mavromatis K."/>
            <person name="Ivanova N."/>
            <person name="Markowitz V."/>
            <person name="Cheng J.-F."/>
            <person name="Hugenholtz P."/>
            <person name="Woyke T."/>
            <person name="Wu D."/>
            <person name="Gronow S."/>
            <person name="Wellnitz S."/>
            <person name="Brambilla E.-M."/>
            <person name="Klenk H.-P."/>
            <person name="Eisen J.A."/>
        </authorList>
    </citation>
    <scope>NUCLEOTIDE SEQUENCE [LARGE SCALE GENOMIC DNA]</scope>
    <source>
        <strain evidence="3 4">DSM 21528</strain>
    </source>
</reference>
<dbReference type="PANTHER" id="PTHR23084">
    <property type="entry name" value="PHOSPHATIDYLINOSITOL-4-PHOSPHATE 5-KINASE RELATED"/>
    <property type="match status" value="1"/>
</dbReference>
<feature type="compositionally biased region" description="Basic and acidic residues" evidence="2">
    <location>
        <begin position="122"/>
        <end position="137"/>
    </location>
</feature>
<feature type="region of interest" description="Disordered" evidence="2">
    <location>
        <begin position="122"/>
        <end position="154"/>
    </location>
</feature>
<dbReference type="HOGENOM" id="CLU_1702105_0_0_12"/>
<name>H2CC02_9LEPT</name>
<dbReference type="Gene3D" id="2.20.110.10">
    <property type="entry name" value="Histone H3 K4-specific methyltransferase SET7/9 N-terminal domain"/>
    <property type="match status" value="1"/>
</dbReference>
<proteinExistence type="predicted"/>
<evidence type="ECO:0000256" key="1">
    <source>
        <dbReference type="ARBA" id="ARBA00022737"/>
    </source>
</evidence>
<sequence length="154" mass="16678">MGKHTIAILVSLSAAAIIMGSYYFSSPDCISGDCENGCGVQEQAKKFRYEGCFRNGKAHGEGVFTSTNGHSYTGSFDNGMKHGTGTYRYPDGVVYEGLWVNNKREGRGKLIKDGVVVFDGDWRDDAPIKAPGEDTARDSTGVPNQDKGKDDKQP</sequence>
<keyword evidence="1" id="KW-0677">Repeat</keyword>
<dbReference type="Proteomes" id="UP000005737">
    <property type="component" value="Unassembled WGS sequence"/>
</dbReference>
<organism evidence="3 4">
    <name type="scientific">Leptonema illini DSM 21528</name>
    <dbReference type="NCBI Taxonomy" id="929563"/>
    <lineage>
        <taxon>Bacteria</taxon>
        <taxon>Pseudomonadati</taxon>
        <taxon>Spirochaetota</taxon>
        <taxon>Spirochaetia</taxon>
        <taxon>Leptospirales</taxon>
        <taxon>Leptospiraceae</taxon>
        <taxon>Leptonema</taxon>
    </lineage>
</organism>
<dbReference type="EMBL" id="JH597773">
    <property type="protein sequence ID" value="EHQ08674.1"/>
    <property type="molecule type" value="Genomic_DNA"/>
</dbReference>
<dbReference type="SMART" id="SM00698">
    <property type="entry name" value="MORN"/>
    <property type="match status" value="3"/>
</dbReference>
<dbReference type="AlphaFoldDB" id="H2CC02"/>
<dbReference type="InterPro" id="IPR003409">
    <property type="entry name" value="MORN"/>
</dbReference>
<dbReference type="STRING" id="183.GCA_002009735_00240"/>
<dbReference type="PANTHER" id="PTHR23084:SF263">
    <property type="entry name" value="MORN REPEAT-CONTAINING PROTEIN 1"/>
    <property type="match status" value="1"/>
</dbReference>
<dbReference type="SUPFAM" id="SSF82185">
    <property type="entry name" value="Histone H3 K4-specific methyltransferase SET7/9 N-terminal domain"/>
    <property type="match status" value="1"/>
</dbReference>
<dbReference type="Pfam" id="PF02493">
    <property type="entry name" value="MORN"/>
    <property type="match status" value="3"/>
</dbReference>
<dbReference type="RefSeq" id="WP_002775565.1">
    <property type="nucleotide sequence ID" value="NZ_JH597773.1"/>
</dbReference>
<evidence type="ECO:0000256" key="2">
    <source>
        <dbReference type="SAM" id="MobiDB-lite"/>
    </source>
</evidence>